<feature type="chain" id="PRO_5035732620" evidence="2">
    <location>
        <begin position="21"/>
        <end position="293"/>
    </location>
</feature>
<feature type="signal peptide" evidence="2">
    <location>
        <begin position="1"/>
        <end position="20"/>
    </location>
</feature>
<protein>
    <submittedName>
        <fullName evidence="3">Uncharacterized protein</fullName>
    </submittedName>
</protein>
<feature type="region of interest" description="Disordered" evidence="1">
    <location>
        <begin position="147"/>
        <end position="198"/>
    </location>
</feature>
<evidence type="ECO:0000313" key="4">
    <source>
        <dbReference type="Proteomes" id="UP000807504"/>
    </source>
</evidence>
<evidence type="ECO:0000256" key="1">
    <source>
        <dbReference type="SAM" id="MobiDB-lite"/>
    </source>
</evidence>
<feature type="compositionally biased region" description="Basic and acidic residues" evidence="1">
    <location>
        <begin position="120"/>
        <end position="129"/>
    </location>
</feature>
<comment type="caution">
    <text evidence="3">The sequence shown here is derived from an EMBL/GenBank/DDBJ whole genome shotgun (WGS) entry which is preliminary data.</text>
</comment>
<evidence type="ECO:0000256" key="2">
    <source>
        <dbReference type="SAM" id="SignalP"/>
    </source>
</evidence>
<dbReference type="Proteomes" id="UP000807504">
    <property type="component" value="Unassembled WGS sequence"/>
</dbReference>
<dbReference type="EMBL" id="JABXBU010001863">
    <property type="protein sequence ID" value="KAF8783385.1"/>
    <property type="molecule type" value="Genomic_DNA"/>
</dbReference>
<feature type="region of interest" description="Disordered" evidence="1">
    <location>
        <begin position="67"/>
        <end position="130"/>
    </location>
</feature>
<reference evidence="3" key="1">
    <citation type="journal article" date="2020" name="bioRxiv">
        <title>Chromosome-level reference genome of the European wasp spider Argiope bruennichi: a resource for studies on range expansion and evolutionary adaptation.</title>
        <authorList>
            <person name="Sheffer M.M."/>
            <person name="Hoppe A."/>
            <person name="Krehenwinkel H."/>
            <person name="Uhl G."/>
            <person name="Kuss A.W."/>
            <person name="Jensen L."/>
            <person name="Jensen C."/>
            <person name="Gillespie R.G."/>
            <person name="Hoff K.J."/>
            <person name="Prost S."/>
        </authorList>
    </citation>
    <scope>NUCLEOTIDE SEQUENCE</scope>
</reference>
<feature type="compositionally biased region" description="Polar residues" evidence="1">
    <location>
        <begin position="148"/>
        <end position="159"/>
    </location>
</feature>
<evidence type="ECO:0000313" key="3">
    <source>
        <dbReference type="EMBL" id="KAF8783385.1"/>
    </source>
</evidence>
<proteinExistence type="predicted"/>
<reference evidence="3" key="2">
    <citation type="submission" date="2020-06" db="EMBL/GenBank/DDBJ databases">
        <authorList>
            <person name="Sheffer M."/>
        </authorList>
    </citation>
    <scope>NUCLEOTIDE SEQUENCE</scope>
</reference>
<feature type="compositionally biased region" description="Polar residues" evidence="1">
    <location>
        <begin position="95"/>
        <end position="119"/>
    </location>
</feature>
<keyword evidence="2" id="KW-0732">Signal</keyword>
<organism evidence="3 4">
    <name type="scientific">Argiope bruennichi</name>
    <name type="common">Wasp spider</name>
    <name type="synonym">Aranea bruennichi</name>
    <dbReference type="NCBI Taxonomy" id="94029"/>
    <lineage>
        <taxon>Eukaryota</taxon>
        <taxon>Metazoa</taxon>
        <taxon>Ecdysozoa</taxon>
        <taxon>Arthropoda</taxon>
        <taxon>Chelicerata</taxon>
        <taxon>Arachnida</taxon>
        <taxon>Araneae</taxon>
        <taxon>Araneomorphae</taxon>
        <taxon>Entelegynae</taxon>
        <taxon>Araneoidea</taxon>
        <taxon>Araneidae</taxon>
        <taxon>Argiope</taxon>
    </lineage>
</organism>
<sequence length="293" mass="33640">MKIALWISVCLPFVCSGIEAQLNYVNPQQIKYDDEVPTYDEVPYKSSLSKEPLSNQYENSREAISRAAGSPYPQPEHFHETGSVLSNDPDEFAHQTPSQNHPQVSYRQPESRKNYPSQDHASRPKDLLPGHHRLSHASIIYPQVAAGESQQPNVPQLSLTYPKPAEPEYPAPHHLANQESTPDYKRPEGSQPSNSRVVRDPRLPLYFTMYEKRIVQDPVDKYGKGPWRYLTYGHGITYGSKEPGKVFERGYGYIRALGRDHCKLPENKCPRKDDDKPFEYEGRKEPYFGYRPH</sequence>
<accession>A0A8T0EYG3</accession>
<name>A0A8T0EYG3_ARGBR</name>
<gene>
    <name evidence="3" type="ORF">HNY73_013550</name>
</gene>
<keyword evidence="4" id="KW-1185">Reference proteome</keyword>
<dbReference type="AlphaFoldDB" id="A0A8T0EYG3"/>